<comment type="catalytic activity">
    <reaction evidence="1">
        <text>Endonucleolytic cleavage of DNA to give random double-stranded fragments with terminal 5'-phosphates, ATP is simultaneously hydrolyzed.</text>
        <dbReference type="EC" id="3.1.21.3"/>
    </reaction>
</comment>
<evidence type="ECO:0000256" key="2">
    <source>
        <dbReference type="ARBA" id="ARBA00008598"/>
    </source>
</evidence>
<gene>
    <name evidence="12" type="ORF">DLD82_13285</name>
</gene>
<dbReference type="PANTHER" id="PTHR30195">
    <property type="entry name" value="TYPE I SITE-SPECIFIC DEOXYRIBONUCLEASE PROTEIN SUBUNIT M AND R"/>
    <property type="match status" value="1"/>
</dbReference>
<dbReference type="AlphaFoldDB" id="A0A2V2N2A5"/>
<evidence type="ECO:0000256" key="8">
    <source>
        <dbReference type="ARBA" id="ARBA00022801"/>
    </source>
</evidence>
<dbReference type="CDD" id="cd22332">
    <property type="entry name" value="HsdR_N"/>
    <property type="match status" value="1"/>
</dbReference>
<dbReference type="PANTHER" id="PTHR30195:SF15">
    <property type="entry name" value="TYPE I RESTRICTION ENZYME HINDI ENDONUCLEASE SUBUNIT"/>
    <property type="match status" value="1"/>
</dbReference>
<sequence>MTPYTEDLLVQQTTADYLTNNLGWDSVYAYNDEILGVDGTLGRRSEKEIILTRYLNLALRRLNPDLPDEAYESGIRQISEVSSAQTLLATNQEKYDLLKKGVKVRYRNEKNKEKQAVLKIFDFTHPENNHFLCVRELWVKGDIYRKRPDIMGFVNGIPLLFIECKNMHRDLEVAYRKNFADYKDTVPHIFHYNAVIMLANGEKAKIGSLTSKYEHFHEWKRLNEQDPGVVDMETLLKGICDKKNFMDLFENFILFDDSLGPTVKILGKNHQFLGVNQAIEAVQERKQREGKLGVFWHTQGSGKSYSMVFFTRKIHRKLGGNFTFLICTDRDDLDGQIYKTFAGCKLVNHDKDPCRASDGKHLAQLLTEHKSHIFTLVQKFNQDVDPDIGYTSRDDIIVITDEAHRTQYGTLALNMRNALPNASFIGFTGTPLFKDDEITKRVFGDYVSTYDFQRAVEDGATVPLYYDARGEKLGISTTDLNDQILKKIEEISQSEEADFDDINVRQRIENELKRDYHIITAEKRLRQVAHDLVEHYSTGWESGKAMVVCIDKVTCVRMHKLLRKCWQNRIDLLTSEAKHAADEQEELFRKRQIAWMEETEMVVVISEEQNEVEKFRKWGLEEEIKEHRQLIREGFTLEDGKRIDLESAFKKPEHPFRIAIVCAMWLTGFDVPSLSTLYLDKPLKAHTLMQAIARANRVAEGKNNGLVVDYCGILKNLRKALATFAGTCDSGREGDRGENDPTRPKEELLADLAEAIGFVKSFLAAGNTPLDNIITKTGFERNAAIVAAKEVANKNDQTRKRFEVMCREVFKKFKACITIDGVNDHRQEFDAINIIYKSLQDDRQQADISYIIRKLHEVVDSAIDIQPDPDQEPGKIYDISKIDFYRLNQEFAKAKSKHTSVQMLKDVIDKKVERLLSQNPLRTDFQKHYEEIIDEYNNEKDRVTIEETWNRLLKFIQDLDDESHRAIREELDEESLAIYDLLRKEKLTPEEIKRIKKVSVDLLKTLKAEKLKIDHWREKESTRDSVLVSIRNYLYSEDTGLPVKSYTDDEVEKKAEIVYEHVYRVYPEIPSPYYVKEQYEL</sequence>
<comment type="caution">
    <text evidence="12">The sequence shown here is derived from an EMBL/GenBank/DDBJ whole genome shotgun (WGS) entry which is preliminary data.</text>
</comment>
<evidence type="ECO:0000313" key="12">
    <source>
        <dbReference type="EMBL" id="PWR71846.1"/>
    </source>
</evidence>
<evidence type="ECO:0000256" key="4">
    <source>
        <dbReference type="ARBA" id="ARBA00022722"/>
    </source>
</evidence>
<keyword evidence="4" id="KW-0540">Nuclease</keyword>
<evidence type="ECO:0000256" key="6">
    <source>
        <dbReference type="ARBA" id="ARBA00022747"/>
    </source>
</evidence>
<dbReference type="CDD" id="cd18800">
    <property type="entry name" value="SF2_C_EcoR124I-like"/>
    <property type="match status" value="1"/>
</dbReference>
<feature type="domain" description="Helicase ATP-binding" evidence="11">
    <location>
        <begin position="284"/>
        <end position="449"/>
    </location>
</feature>
<organism evidence="12 13">
    <name type="scientific">Methanospirillum stamsii</name>
    <dbReference type="NCBI Taxonomy" id="1277351"/>
    <lineage>
        <taxon>Archaea</taxon>
        <taxon>Methanobacteriati</taxon>
        <taxon>Methanobacteriota</taxon>
        <taxon>Stenosarchaea group</taxon>
        <taxon>Methanomicrobia</taxon>
        <taxon>Methanomicrobiales</taxon>
        <taxon>Methanospirillaceae</taxon>
        <taxon>Methanospirillum</taxon>
    </lineage>
</organism>
<proteinExistence type="inferred from homology"/>
<dbReference type="SMART" id="SM00487">
    <property type="entry name" value="DEXDc"/>
    <property type="match status" value="1"/>
</dbReference>
<keyword evidence="7 12" id="KW-0255">Endonuclease</keyword>
<evidence type="ECO:0000256" key="10">
    <source>
        <dbReference type="ARBA" id="ARBA00023125"/>
    </source>
</evidence>
<dbReference type="Gene3D" id="3.90.1570.50">
    <property type="match status" value="1"/>
</dbReference>
<keyword evidence="6" id="KW-0680">Restriction system</keyword>
<dbReference type="InterPro" id="IPR014001">
    <property type="entry name" value="Helicase_ATP-bd"/>
</dbReference>
<evidence type="ECO:0000259" key="11">
    <source>
        <dbReference type="PROSITE" id="PS51192"/>
    </source>
</evidence>
<accession>A0A2V2N2A5</accession>
<dbReference type="GO" id="GO:0120545">
    <property type="term" value="F:nucleic acid conformation isomerase activity"/>
    <property type="evidence" value="ECO:0007669"/>
    <property type="project" value="UniProtKB-ARBA"/>
</dbReference>
<dbReference type="InterPro" id="IPR027417">
    <property type="entry name" value="P-loop_NTPase"/>
</dbReference>
<keyword evidence="13" id="KW-1185">Reference proteome</keyword>
<dbReference type="GO" id="GO:0009035">
    <property type="term" value="F:type I site-specific deoxyribonuclease activity"/>
    <property type="evidence" value="ECO:0007669"/>
    <property type="project" value="UniProtKB-EC"/>
</dbReference>
<dbReference type="SUPFAM" id="SSF52540">
    <property type="entry name" value="P-loop containing nucleoside triphosphate hydrolases"/>
    <property type="match status" value="2"/>
</dbReference>
<name>A0A2V2N2A5_9EURY</name>
<dbReference type="Pfam" id="PF18766">
    <property type="entry name" value="SWI2_SNF2"/>
    <property type="match status" value="1"/>
</dbReference>
<dbReference type="NCBIfam" id="TIGR00348">
    <property type="entry name" value="hsdR"/>
    <property type="match status" value="1"/>
</dbReference>
<comment type="similarity">
    <text evidence="2">Belongs to the HsdR family.</text>
</comment>
<keyword evidence="9" id="KW-0067">ATP-binding</keyword>
<evidence type="ECO:0000256" key="1">
    <source>
        <dbReference type="ARBA" id="ARBA00000851"/>
    </source>
</evidence>
<dbReference type="GO" id="GO:0005524">
    <property type="term" value="F:ATP binding"/>
    <property type="evidence" value="ECO:0007669"/>
    <property type="project" value="UniProtKB-KW"/>
</dbReference>
<dbReference type="Pfam" id="PF04313">
    <property type="entry name" value="HSDR_N"/>
    <property type="match status" value="1"/>
</dbReference>
<keyword evidence="10" id="KW-0238">DNA-binding</keyword>
<dbReference type="Proteomes" id="UP000245934">
    <property type="component" value="Unassembled WGS sequence"/>
</dbReference>
<evidence type="ECO:0000313" key="13">
    <source>
        <dbReference type="Proteomes" id="UP000245934"/>
    </source>
</evidence>
<dbReference type="InterPro" id="IPR040980">
    <property type="entry name" value="SWI2_SNF2"/>
</dbReference>
<evidence type="ECO:0000256" key="5">
    <source>
        <dbReference type="ARBA" id="ARBA00022741"/>
    </source>
</evidence>
<dbReference type="PROSITE" id="PS51192">
    <property type="entry name" value="HELICASE_ATP_BIND_1"/>
    <property type="match status" value="1"/>
</dbReference>
<dbReference type="EMBL" id="QGMZ01000029">
    <property type="protein sequence ID" value="PWR71846.1"/>
    <property type="molecule type" value="Genomic_DNA"/>
</dbReference>
<dbReference type="Pfam" id="PF22679">
    <property type="entry name" value="T1R_D3-like"/>
    <property type="match status" value="1"/>
</dbReference>
<dbReference type="GO" id="GO:0003677">
    <property type="term" value="F:DNA binding"/>
    <property type="evidence" value="ECO:0007669"/>
    <property type="project" value="UniProtKB-KW"/>
</dbReference>
<dbReference type="OrthoDB" id="11429at2157"/>
<dbReference type="Gene3D" id="3.40.50.300">
    <property type="entry name" value="P-loop containing nucleotide triphosphate hydrolases"/>
    <property type="match status" value="2"/>
</dbReference>
<dbReference type="GeneID" id="97610681"/>
<dbReference type="RefSeq" id="WP_109941616.1">
    <property type="nucleotide sequence ID" value="NZ_CP176366.1"/>
</dbReference>
<dbReference type="InterPro" id="IPR007409">
    <property type="entry name" value="Restrct_endonuc_type1_HsdR_N"/>
</dbReference>
<keyword evidence="5" id="KW-0547">Nucleotide-binding</keyword>
<reference evidence="12 13" key="1">
    <citation type="submission" date="2018-05" db="EMBL/GenBank/DDBJ databases">
        <title>Draft genome of Methanospirillum stamsii Pt1.</title>
        <authorList>
            <person name="Dueholm M.S."/>
            <person name="Nielsen P.H."/>
            <person name="Bakmann L.F."/>
            <person name="Otzen D.E."/>
        </authorList>
    </citation>
    <scope>NUCLEOTIDE SEQUENCE [LARGE SCALE GENOMIC DNA]</scope>
    <source>
        <strain evidence="12 13">Pt1</strain>
    </source>
</reference>
<evidence type="ECO:0000256" key="7">
    <source>
        <dbReference type="ARBA" id="ARBA00022759"/>
    </source>
</evidence>
<dbReference type="EC" id="3.1.21.3" evidence="3"/>
<evidence type="ECO:0000256" key="9">
    <source>
        <dbReference type="ARBA" id="ARBA00022840"/>
    </source>
</evidence>
<dbReference type="GO" id="GO:0009307">
    <property type="term" value="P:DNA restriction-modification system"/>
    <property type="evidence" value="ECO:0007669"/>
    <property type="project" value="UniProtKB-KW"/>
</dbReference>
<dbReference type="InterPro" id="IPR055180">
    <property type="entry name" value="HsdR_RecA-like_helicase_dom_2"/>
</dbReference>
<keyword evidence="8" id="KW-0378">Hydrolase</keyword>
<dbReference type="InterPro" id="IPR004473">
    <property type="entry name" value="Restrct_endonuc_typeI_HsdR"/>
</dbReference>
<evidence type="ECO:0000256" key="3">
    <source>
        <dbReference type="ARBA" id="ARBA00012654"/>
    </source>
</evidence>
<protein>
    <recommendedName>
        <fullName evidence="3">type I site-specific deoxyribonuclease</fullName>
        <ecNumber evidence="3">3.1.21.3</ecNumber>
    </recommendedName>
</protein>
<dbReference type="InterPro" id="IPR051268">
    <property type="entry name" value="Type-I_R_enzyme_R_subunit"/>
</dbReference>